<proteinExistence type="predicted"/>
<dbReference type="EMBL" id="AOLP01000017">
    <property type="protein sequence ID" value="EMA01669.1"/>
    <property type="molecule type" value="Genomic_DNA"/>
</dbReference>
<dbReference type="AlphaFoldDB" id="M0J0X1"/>
<gene>
    <name evidence="1" type="ORF">C438_14971</name>
</gene>
<keyword evidence="2" id="KW-1185">Reference proteome</keyword>
<comment type="caution">
    <text evidence="1">The sequence shown here is derived from an EMBL/GenBank/DDBJ whole genome shotgun (WGS) entry which is preliminary data.</text>
</comment>
<evidence type="ECO:0000313" key="1">
    <source>
        <dbReference type="EMBL" id="EMA01669.1"/>
    </source>
</evidence>
<protein>
    <submittedName>
        <fullName evidence="1">Uncharacterized protein</fullName>
    </submittedName>
</protein>
<accession>M0J0X1</accession>
<name>M0J0X1_9EURY</name>
<reference evidence="1 2" key="1">
    <citation type="journal article" date="2014" name="PLoS Genet.">
        <title>Phylogenetically driven sequencing of extremely halophilic archaea reveals strategies for static and dynamic osmo-response.</title>
        <authorList>
            <person name="Becker E.A."/>
            <person name="Seitzer P.M."/>
            <person name="Tritt A."/>
            <person name="Larsen D."/>
            <person name="Krusor M."/>
            <person name="Yao A.I."/>
            <person name="Wu D."/>
            <person name="Madern D."/>
            <person name="Eisen J.A."/>
            <person name="Darling A.E."/>
            <person name="Facciotti M.T."/>
        </authorList>
    </citation>
    <scope>NUCLEOTIDE SEQUENCE [LARGE SCALE GENOMIC DNA]</scope>
    <source>
        <strain evidence="1 2">ATCC 35960</strain>
    </source>
</reference>
<organism evidence="1 2">
    <name type="scientific">Haloferax denitrificans ATCC 35960</name>
    <dbReference type="NCBI Taxonomy" id="662478"/>
    <lineage>
        <taxon>Archaea</taxon>
        <taxon>Methanobacteriati</taxon>
        <taxon>Methanobacteriota</taxon>
        <taxon>Stenosarchaea group</taxon>
        <taxon>Halobacteria</taxon>
        <taxon>Halobacteriales</taxon>
        <taxon>Haloferacaceae</taxon>
        <taxon>Haloferax</taxon>
    </lineage>
</organism>
<dbReference type="PATRIC" id="fig|662478.6.peg.2943"/>
<sequence length="84" mass="9779">MVDLTGELRNFNQNNTEFETLYNQSKALVKLVRKQDENHIIYGTTENPQYAVVEDDSLIEEVWEDTSGEYDDFDQQLKQNSATT</sequence>
<evidence type="ECO:0000313" key="2">
    <source>
        <dbReference type="Proteomes" id="UP000011553"/>
    </source>
</evidence>
<dbReference type="Proteomes" id="UP000011553">
    <property type="component" value="Unassembled WGS sequence"/>
</dbReference>